<dbReference type="InterPro" id="IPR000641">
    <property type="entry name" value="CbxX/CfxQ"/>
</dbReference>
<dbReference type="SMART" id="SM00710">
    <property type="entry name" value="PbH1"/>
    <property type="match status" value="11"/>
</dbReference>
<dbReference type="InterPro" id="IPR027417">
    <property type="entry name" value="P-loop_NTPase"/>
</dbReference>
<dbReference type="SUPFAM" id="SSF52540">
    <property type="entry name" value="P-loop containing nucleoside triphosphate hydrolases"/>
    <property type="match status" value="1"/>
</dbReference>
<dbReference type="SUPFAM" id="SSF51126">
    <property type="entry name" value="Pectin lyase-like"/>
    <property type="match status" value="3"/>
</dbReference>
<sequence length="899" mass="93630">MRHTVVRVADRGWGTHRTIAAAVRAAADGTVVSLQPGVYQESLVLDREVTLTAAKGPGTVRIAPARGAAVTISGGAPILRDLDLAGQGGGPALLVRGGDARIEACTVTAGSVEIGHDARATLHDCVIRDAPGDGVRVTGTAVAQLTGGTLGPVGGHGVRVDDGARAELRATRVSGAAGCALLASGTSAVTAEDCFLGECGEEAVRVAGPARLLLRGCRLHGAGTHGLYVNARARTTDPAAEASPAAPAEEGGSAAGRADHPIRLERCEILRTGREGVYLAGEAEARLSDCHLTETGAAALHVMDSAVLALDRVRAVDLPGTALAVGDGAQVSASGSVFTRTGANGLYGTGSSRTVLTDCELSATAYSAVHLQDGGLAELRNCAVLDSEQHGVRVESGAHLTALSTRIERIALSGLDVEDGDAVLRRCTVATCATGVRLRTRHRPLLDTCEIRSVRAAGVEIGPDTGATLTGCVVEECGTSGVFFEQDSEGWVDTTTIGSVRGSGLVVWSGARPKVFATRIGGTAKNGVYVHDGAAGVFADCTVTDTGYSALYTGAKATPVFRNLLVHDTPEDWSAHADSEPVFEDCRTKNVADTTLPTGTVAAGRALPGGPAASAADSMPPEGSDTAESLSALLAELDRLVGLERVKQEVASLAKVMRMVKQRQEAGLQPPPLSRHLVFAGNPGTGKTTVARLYGRILAALGMLAHGRLVEADRAALVGEYVGHTAPKTTAVFRRALGGVLFIDEAYSLVPTGQGSDFGQEAVATLVKLMEDHRDDVVVIVAGYPDDMDRFLGSNPGLASRFTRTLSFDDYSSADLVRIVQHQARQHEYRLREDTVTGLSACFDAMVRTERFGNGRTARQMFQRMTELHAQRVADLASPSAEDLTLVLPEDLPEEALRS</sequence>
<dbReference type="InterPro" id="IPR006626">
    <property type="entry name" value="PbH1"/>
</dbReference>
<feature type="domain" description="AAA+ ATPase" evidence="5">
    <location>
        <begin position="673"/>
        <end position="812"/>
    </location>
</feature>
<dbReference type="InterPro" id="IPR050773">
    <property type="entry name" value="CbxX/CfxQ_RuBisCO_ESX"/>
</dbReference>
<feature type="compositionally biased region" description="Low complexity" evidence="4">
    <location>
        <begin position="238"/>
        <end position="256"/>
    </location>
</feature>
<dbReference type="PANTHER" id="PTHR43392:SF2">
    <property type="entry name" value="AAA-TYPE ATPASE FAMILY PROTEIN _ ANKYRIN REPEAT FAMILY PROTEIN"/>
    <property type="match status" value="1"/>
</dbReference>
<name>A0A2P8Q9S8_9ACTN</name>
<dbReference type="InterPro" id="IPR003593">
    <property type="entry name" value="AAA+_ATPase"/>
</dbReference>
<feature type="compositionally biased region" description="Low complexity" evidence="4">
    <location>
        <begin position="602"/>
        <end position="616"/>
    </location>
</feature>
<dbReference type="OrthoDB" id="9806903at2"/>
<keyword evidence="3" id="KW-0067">ATP-binding</keyword>
<proteinExistence type="inferred from homology"/>
<dbReference type="GO" id="GO:0016887">
    <property type="term" value="F:ATP hydrolysis activity"/>
    <property type="evidence" value="ECO:0007669"/>
    <property type="project" value="InterPro"/>
</dbReference>
<evidence type="ECO:0000256" key="2">
    <source>
        <dbReference type="ARBA" id="ARBA00022741"/>
    </source>
</evidence>
<keyword evidence="2" id="KW-0547">Nucleotide-binding</keyword>
<dbReference type="Gene3D" id="3.40.50.300">
    <property type="entry name" value="P-loop containing nucleotide triphosphate hydrolases"/>
    <property type="match status" value="1"/>
</dbReference>
<organism evidence="6 7">
    <name type="scientific">Streptomyces dioscori</name>
    <dbReference type="NCBI Taxonomy" id="2109333"/>
    <lineage>
        <taxon>Bacteria</taxon>
        <taxon>Bacillati</taxon>
        <taxon>Actinomycetota</taxon>
        <taxon>Actinomycetes</taxon>
        <taxon>Kitasatosporales</taxon>
        <taxon>Streptomycetaceae</taxon>
        <taxon>Streptomyces</taxon>
        <taxon>Streptomyces aurantiacus group</taxon>
    </lineage>
</organism>
<evidence type="ECO:0000256" key="3">
    <source>
        <dbReference type="ARBA" id="ARBA00022840"/>
    </source>
</evidence>
<reference evidence="6 7" key="1">
    <citation type="submission" date="2018-03" db="EMBL/GenBank/DDBJ databases">
        <title>Streptomyces dioscori sp. nov., a novel endophytic actinobacterium isolated from bulbil of Dioscorea bulbifera L.</title>
        <authorList>
            <person name="Zhikuan W."/>
        </authorList>
    </citation>
    <scope>NUCLEOTIDE SEQUENCE [LARGE SCALE GENOMIC DNA]</scope>
    <source>
        <strain evidence="6 7">A217</strain>
    </source>
</reference>
<dbReference type="PANTHER" id="PTHR43392">
    <property type="entry name" value="AAA-TYPE ATPASE FAMILY PROTEIN / ANKYRIN REPEAT FAMILY PROTEIN"/>
    <property type="match status" value="1"/>
</dbReference>
<evidence type="ECO:0000313" key="6">
    <source>
        <dbReference type="EMBL" id="PSM42999.1"/>
    </source>
</evidence>
<dbReference type="PRINTS" id="PR00819">
    <property type="entry name" value="CBXCFQXSUPER"/>
</dbReference>
<dbReference type="CDD" id="cd00009">
    <property type="entry name" value="AAA"/>
    <property type="match status" value="1"/>
</dbReference>
<dbReference type="RefSeq" id="WP_107016681.1">
    <property type="nucleotide sequence ID" value="NZ_KZ679041.1"/>
</dbReference>
<protein>
    <submittedName>
        <fullName evidence="6">Sporulation protein K</fullName>
    </submittedName>
</protein>
<dbReference type="InterPro" id="IPR039448">
    <property type="entry name" value="Beta_helix"/>
</dbReference>
<evidence type="ECO:0000313" key="7">
    <source>
        <dbReference type="Proteomes" id="UP000240429"/>
    </source>
</evidence>
<dbReference type="Pfam" id="PF00004">
    <property type="entry name" value="AAA"/>
    <property type="match status" value="1"/>
</dbReference>
<evidence type="ECO:0000256" key="4">
    <source>
        <dbReference type="SAM" id="MobiDB-lite"/>
    </source>
</evidence>
<dbReference type="Gene3D" id="2.160.20.10">
    <property type="entry name" value="Single-stranded right-handed beta-helix, Pectin lyase-like"/>
    <property type="match status" value="3"/>
</dbReference>
<dbReference type="InterPro" id="IPR003959">
    <property type="entry name" value="ATPase_AAA_core"/>
</dbReference>
<dbReference type="Pfam" id="PF13229">
    <property type="entry name" value="Beta_helix"/>
    <property type="match status" value="2"/>
</dbReference>
<comment type="similarity">
    <text evidence="1">Belongs to the CbxX/CfxQ family.</text>
</comment>
<dbReference type="InterPro" id="IPR012334">
    <property type="entry name" value="Pectin_lyas_fold"/>
</dbReference>
<dbReference type="EMBL" id="PYBJ01000007">
    <property type="protein sequence ID" value="PSM42999.1"/>
    <property type="molecule type" value="Genomic_DNA"/>
</dbReference>
<dbReference type="Proteomes" id="UP000240429">
    <property type="component" value="Unassembled WGS sequence"/>
</dbReference>
<dbReference type="Gene3D" id="1.10.8.60">
    <property type="match status" value="1"/>
</dbReference>
<keyword evidence="7" id="KW-1185">Reference proteome</keyword>
<dbReference type="Pfam" id="PF17866">
    <property type="entry name" value="AAA_lid_6"/>
    <property type="match status" value="1"/>
</dbReference>
<evidence type="ECO:0000256" key="1">
    <source>
        <dbReference type="ARBA" id="ARBA00010378"/>
    </source>
</evidence>
<comment type="caution">
    <text evidence="6">The sequence shown here is derived from an EMBL/GenBank/DDBJ whole genome shotgun (WGS) entry which is preliminary data.</text>
</comment>
<dbReference type="FunFam" id="3.40.50.300:FF:000216">
    <property type="entry name" value="Type VII secretion ATPase EccA"/>
    <property type="match status" value="1"/>
</dbReference>
<dbReference type="InterPro" id="IPR011050">
    <property type="entry name" value="Pectin_lyase_fold/virulence"/>
</dbReference>
<dbReference type="SMART" id="SM00382">
    <property type="entry name" value="AAA"/>
    <property type="match status" value="1"/>
</dbReference>
<feature type="region of interest" description="Disordered" evidence="4">
    <location>
        <begin position="238"/>
        <end position="257"/>
    </location>
</feature>
<feature type="region of interest" description="Disordered" evidence="4">
    <location>
        <begin position="600"/>
        <end position="626"/>
    </location>
</feature>
<dbReference type="GO" id="GO:0005524">
    <property type="term" value="F:ATP binding"/>
    <property type="evidence" value="ECO:0007669"/>
    <property type="project" value="UniProtKB-KW"/>
</dbReference>
<evidence type="ECO:0000259" key="5">
    <source>
        <dbReference type="SMART" id="SM00382"/>
    </source>
</evidence>
<dbReference type="InterPro" id="IPR041627">
    <property type="entry name" value="AAA_lid_6"/>
</dbReference>
<gene>
    <name evidence="6" type="ORF">C6Y14_12550</name>
</gene>
<dbReference type="AlphaFoldDB" id="A0A2P8Q9S8"/>
<accession>A0A2P8Q9S8</accession>